<dbReference type="InterPro" id="IPR016156">
    <property type="entry name" value="FAD/NAD-linked_Rdtase_dimer_sf"/>
</dbReference>
<dbReference type="InterPro" id="IPR036188">
    <property type="entry name" value="FAD/NAD-bd_sf"/>
</dbReference>
<feature type="disulfide bond" description="Redox-active" evidence="11">
    <location>
        <begin position="88"/>
        <end position="93"/>
    </location>
</feature>
<feature type="binding site" evidence="10">
    <location>
        <begin position="232"/>
        <end position="239"/>
    </location>
    <ligand>
        <name>NAD(+)</name>
        <dbReference type="ChEBI" id="CHEBI:57540"/>
    </ligand>
</feature>
<comment type="caution">
    <text evidence="15">The sequence shown here is derived from an EMBL/GenBank/DDBJ whole genome shotgun (WGS) entry which is preliminary data.</text>
</comment>
<evidence type="ECO:0000256" key="9">
    <source>
        <dbReference type="PIRSR" id="PIRSR000350-2"/>
    </source>
</evidence>
<dbReference type="GO" id="GO:0006103">
    <property type="term" value="P:2-oxoglutarate metabolic process"/>
    <property type="evidence" value="ECO:0007669"/>
    <property type="project" value="TreeGrafter"/>
</dbReference>
<evidence type="ECO:0000256" key="3">
    <source>
        <dbReference type="ARBA" id="ARBA00022630"/>
    </source>
</evidence>
<keyword evidence="4 10" id="KW-0274">FAD</keyword>
<feature type="binding site" evidence="10">
    <location>
        <position position="255"/>
    </location>
    <ligand>
        <name>NAD(+)</name>
        <dbReference type="ChEBI" id="CHEBI:57540"/>
    </ligand>
</feature>
<evidence type="ECO:0000259" key="14">
    <source>
        <dbReference type="Pfam" id="PF07992"/>
    </source>
</evidence>
<dbReference type="InterPro" id="IPR023753">
    <property type="entry name" value="FAD/NAD-binding_dom"/>
</dbReference>
<dbReference type="GO" id="GO:0050660">
    <property type="term" value="F:flavin adenine dinucleotide binding"/>
    <property type="evidence" value="ECO:0007669"/>
    <property type="project" value="InterPro"/>
</dbReference>
<dbReference type="PIRSF" id="PIRSF000350">
    <property type="entry name" value="Mercury_reductase_MerA"/>
    <property type="match status" value="1"/>
</dbReference>
<keyword evidence="8 12" id="KW-0676">Redox-active center</keyword>
<feature type="domain" description="Pyridine nucleotide-disulphide oxidoreductase dimerisation" evidence="13">
    <location>
        <begin position="400"/>
        <end position="508"/>
    </location>
</feature>
<comment type="miscellaneous">
    <text evidence="12">The active site is a redox-active disulfide bond.</text>
</comment>
<evidence type="ECO:0000256" key="12">
    <source>
        <dbReference type="RuleBase" id="RU003692"/>
    </source>
</evidence>
<evidence type="ECO:0000256" key="5">
    <source>
        <dbReference type="ARBA" id="ARBA00023002"/>
    </source>
</evidence>
<dbReference type="GO" id="GO:0004148">
    <property type="term" value="F:dihydrolipoyl dehydrogenase (NADH) activity"/>
    <property type="evidence" value="ECO:0007669"/>
    <property type="project" value="UniProtKB-EC"/>
</dbReference>
<sequence>MLQRITQRNASRSVSRLRWTSSSRKYSTPAEPYEVVVIGGGPGGYVAAIKAAQLGLKVIIKRFSCLFVRSLVIETACIEKRGSLGGTCLNVGCIPSKAMLNNSHLYHTAKHDMKRRGIDVQVVSDVSLNLPAMLAAKDDAVTGLTKGIEYLFKQAGVDYIKGAGSFVSPTKISVDLLDGGKTEVETKNVIIATGSEVAPFPGGGIPIDEEQIVSSTGVLSLQKVPEKLVVIGGGIIGLEMGSVWSRLGAEVTVVEFLGAIGGAGIDGEVAKQFQRFLAKQGLKFKLNTKVTAAEKVDGKVTLKMEAAAGGKEESLDADVVLVAVGRRPYVQGLNIEAAGVEMDNRGRIVIDDQFNTSVSNIKCIGDVTFGPMLAHKAEEEGIAAVEYIKSGHGHVNYNVIPSVVYTHPEVAWVGKTEEDLKGDKVQYTIGKFPFAANSRAKTNLDTDGFVKILAEKETDRILGVHIIGPNAGEMISEGVLAMEYGASAEDVARTCHAHPTLSEAFKEACMAAYSKAIHA</sequence>
<dbReference type="Proteomes" id="UP001295794">
    <property type="component" value="Unassembled WGS sequence"/>
</dbReference>
<dbReference type="GO" id="GO:0045254">
    <property type="term" value="C:pyruvate dehydrogenase complex"/>
    <property type="evidence" value="ECO:0007669"/>
    <property type="project" value="UniProtKB-ARBA"/>
</dbReference>
<dbReference type="PRINTS" id="PR00411">
    <property type="entry name" value="PNDRDTASEI"/>
</dbReference>
<dbReference type="SUPFAM" id="SSF51905">
    <property type="entry name" value="FAD/NAD(P)-binding domain"/>
    <property type="match status" value="1"/>
</dbReference>
<evidence type="ECO:0000256" key="1">
    <source>
        <dbReference type="ARBA" id="ARBA00007532"/>
    </source>
</evidence>
<dbReference type="AlphaFoldDB" id="A0AAD2HDH5"/>
<dbReference type="InterPro" id="IPR006258">
    <property type="entry name" value="Lipoamide_DH"/>
</dbReference>
<evidence type="ECO:0000256" key="2">
    <source>
        <dbReference type="ARBA" id="ARBA00012608"/>
    </source>
</evidence>
<dbReference type="PROSITE" id="PS00076">
    <property type="entry name" value="PYRIDINE_REDOX_1"/>
    <property type="match status" value="1"/>
</dbReference>
<feature type="active site" description="Proton acceptor" evidence="9">
    <location>
        <position position="498"/>
    </location>
</feature>
<evidence type="ECO:0000256" key="4">
    <source>
        <dbReference type="ARBA" id="ARBA00022827"/>
    </source>
</evidence>
<keyword evidence="16" id="KW-1185">Reference proteome</keyword>
<dbReference type="GO" id="GO:0045252">
    <property type="term" value="C:oxoglutarate dehydrogenase complex"/>
    <property type="evidence" value="ECO:0007669"/>
    <property type="project" value="TreeGrafter"/>
</dbReference>
<gene>
    <name evidence="15" type="ORF">MYCIT1_LOCUS20716</name>
</gene>
<keyword evidence="5 12" id="KW-0560">Oxidoreductase</keyword>
<dbReference type="FunFam" id="3.50.50.60:FF:000025">
    <property type="entry name" value="Dihydrolipoyl dehydrogenase"/>
    <property type="match status" value="1"/>
</dbReference>
<dbReference type="NCBIfam" id="TIGR01350">
    <property type="entry name" value="lipoamide_DH"/>
    <property type="match status" value="1"/>
</dbReference>
<dbReference type="InterPro" id="IPR004099">
    <property type="entry name" value="Pyr_nucl-diS_OxRdtase_dimer"/>
</dbReference>
<dbReference type="InterPro" id="IPR050151">
    <property type="entry name" value="Class-I_Pyr_Nuc-Dis_Oxidored"/>
</dbReference>
<evidence type="ECO:0000313" key="16">
    <source>
        <dbReference type="Proteomes" id="UP001295794"/>
    </source>
</evidence>
<keyword evidence="7" id="KW-1015">Disulfide bond</keyword>
<comment type="cofactor">
    <cofactor evidence="10 12">
        <name>FAD</name>
        <dbReference type="ChEBI" id="CHEBI:57692"/>
    </cofactor>
    <text evidence="10 12">Binds 1 FAD per subunit.</text>
</comment>
<evidence type="ECO:0000256" key="6">
    <source>
        <dbReference type="ARBA" id="ARBA00023027"/>
    </source>
</evidence>
<feature type="domain" description="FAD/NAD(P)-binding" evidence="14">
    <location>
        <begin position="33"/>
        <end position="381"/>
    </location>
</feature>
<feature type="binding site" evidence="10">
    <location>
        <position position="164"/>
    </location>
    <ligand>
        <name>FAD</name>
        <dbReference type="ChEBI" id="CHEBI:57692"/>
    </ligand>
</feature>
<dbReference type="FunFam" id="3.30.390.30:FF:000001">
    <property type="entry name" value="Dihydrolipoyl dehydrogenase"/>
    <property type="match status" value="1"/>
</dbReference>
<feature type="binding site" evidence="10">
    <location>
        <position position="325"/>
    </location>
    <ligand>
        <name>NAD(+)</name>
        <dbReference type="ChEBI" id="CHEBI:57540"/>
    </ligand>
</feature>
<dbReference type="PRINTS" id="PR00368">
    <property type="entry name" value="FADPNR"/>
</dbReference>
<dbReference type="PANTHER" id="PTHR22912">
    <property type="entry name" value="DISULFIDE OXIDOREDUCTASE"/>
    <property type="match status" value="1"/>
</dbReference>
<keyword evidence="10" id="KW-0547">Nucleotide-binding</keyword>
<dbReference type="SUPFAM" id="SSF55424">
    <property type="entry name" value="FAD/NAD-linked reductases, dimerisation (C-terminal) domain"/>
    <property type="match status" value="1"/>
</dbReference>
<protein>
    <recommendedName>
        <fullName evidence="2 12">Dihydrolipoyl dehydrogenase</fullName>
        <ecNumber evidence="2 12">1.8.1.4</ecNumber>
    </recommendedName>
</protein>
<organism evidence="15 16">
    <name type="scientific">Mycena citricolor</name>
    <dbReference type="NCBI Taxonomy" id="2018698"/>
    <lineage>
        <taxon>Eukaryota</taxon>
        <taxon>Fungi</taxon>
        <taxon>Dikarya</taxon>
        <taxon>Basidiomycota</taxon>
        <taxon>Agaricomycotina</taxon>
        <taxon>Agaricomycetes</taxon>
        <taxon>Agaricomycetidae</taxon>
        <taxon>Agaricales</taxon>
        <taxon>Marasmiineae</taxon>
        <taxon>Mycenaceae</taxon>
        <taxon>Mycena</taxon>
    </lineage>
</organism>
<feature type="binding site" evidence="10">
    <location>
        <position position="97"/>
    </location>
    <ligand>
        <name>FAD</name>
        <dbReference type="ChEBI" id="CHEBI:57692"/>
    </ligand>
</feature>
<name>A0AAD2HDH5_9AGAR</name>
<dbReference type="EMBL" id="CAVNYO010000399">
    <property type="protein sequence ID" value="CAK5273906.1"/>
    <property type="molecule type" value="Genomic_DNA"/>
</dbReference>
<evidence type="ECO:0000256" key="10">
    <source>
        <dbReference type="PIRSR" id="PIRSR000350-3"/>
    </source>
</evidence>
<dbReference type="Pfam" id="PF02852">
    <property type="entry name" value="Pyr_redox_dim"/>
    <property type="match status" value="1"/>
</dbReference>
<dbReference type="InterPro" id="IPR001100">
    <property type="entry name" value="Pyr_nuc-diS_OxRdtase"/>
</dbReference>
<evidence type="ECO:0000313" key="15">
    <source>
        <dbReference type="EMBL" id="CAK5273906.1"/>
    </source>
</evidence>
<dbReference type="EC" id="1.8.1.4" evidence="2 12"/>
<comment type="similarity">
    <text evidence="1 12">Belongs to the class-I pyridine nucleotide-disulfide oxidoreductase family.</text>
</comment>
<dbReference type="InterPro" id="IPR012999">
    <property type="entry name" value="Pyr_OxRdtase_I_AS"/>
</dbReference>
<keyword evidence="3 12" id="KW-0285">Flavoprotein</keyword>
<evidence type="ECO:0000259" key="13">
    <source>
        <dbReference type="Pfam" id="PF02852"/>
    </source>
</evidence>
<dbReference type="GO" id="GO:0005739">
    <property type="term" value="C:mitochondrion"/>
    <property type="evidence" value="ECO:0007669"/>
    <property type="project" value="TreeGrafter"/>
</dbReference>
<dbReference type="Gene3D" id="3.30.390.30">
    <property type="match status" value="1"/>
</dbReference>
<evidence type="ECO:0000256" key="7">
    <source>
        <dbReference type="ARBA" id="ARBA00023157"/>
    </source>
</evidence>
<dbReference type="PANTHER" id="PTHR22912:SF151">
    <property type="entry name" value="DIHYDROLIPOYL DEHYDROGENASE, MITOCHONDRIAL"/>
    <property type="match status" value="1"/>
</dbReference>
<keyword evidence="6 10" id="KW-0520">NAD</keyword>
<feature type="binding site" evidence="10">
    <location>
        <begin position="372"/>
        <end position="375"/>
    </location>
    <ligand>
        <name>FAD</name>
        <dbReference type="ChEBI" id="CHEBI:57692"/>
    </ligand>
</feature>
<comment type="catalytic activity">
    <reaction evidence="12">
        <text>N(6)-[(R)-dihydrolipoyl]-L-lysyl-[protein] + NAD(+) = N(6)-[(R)-lipoyl]-L-lysyl-[protein] + NADH + H(+)</text>
        <dbReference type="Rhea" id="RHEA:15045"/>
        <dbReference type="Rhea" id="RHEA-COMP:10474"/>
        <dbReference type="Rhea" id="RHEA-COMP:10475"/>
        <dbReference type="ChEBI" id="CHEBI:15378"/>
        <dbReference type="ChEBI" id="CHEBI:57540"/>
        <dbReference type="ChEBI" id="CHEBI:57945"/>
        <dbReference type="ChEBI" id="CHEBI:83099"/>
        <dbReference type="ChEBI" id="CHEBI:83100"/>
        <dbReference type="EC" id="1.8.1.4"/>
    </reaction>
</comment>
<accession>A0AAD2HDH5</accession>
<proteinExistence type="inferred from homology"/>
<evidence type="ECO:0000256" key="11">
    <source>
        <dbReference type="PIRSR" id="PIRSR000350-4"/>
    </source>
</evidence>
<dbReference type="Pfam" id="PF07992">
    <property type="entry name" value="Pyr_redox_2"/>
    <property type="match status" value="1"/>
</dbReference>
<dbReference type="Gene3D" id="3.50.50.60">
    <property type="entry name" value="FAD/NAD(P)-binding domain"/>
    <property type="match status" value="2"/>
</dbReference>
<feature type="binding site" evidence="10">
    <location>
        <begin position="193"/>
        <end position="195"/>
    </location>
    <ligand>
        <name>FAD</name>
        <dbReference type="ChEBI" id="CHEBI:57692"/>
    </ligand>
</feature>
<reference evidence="15" key="1">
    <citation type="submission" date="2023-11" db="EMBL/GenBank/DDBJ databases">
        <authorList>
            <person name="De Vega J J."/>
            <person name="De Vega J J."/>
        </authorList>
    </citation>
    <scope>NUCLEOTIDE SEQUENCE</scope>
</reference>
<dbReference type="GO" id="GO:0045333">
    <property type="term" value="P:cellular respiration"/>
    <property type="evidence" value="ECO:0007669"/>
    <property type="project" value="UniProtKB-ARBA"/>
</dbReference>
<feature type="binding site" evidence="10">
    <location>
        <position position="366"/>
    </location>
    <ligand>
        <name>FAD</name>
        <dbReference type="ChEBI" id="CHEBI:57692"/>
    </ligand>
</feature>
<evidence type="ECO:0000256" key="8">
    <source>
        <dbReference type="ARBA" id="ARBA00023284"/>
    </source>
</evidence>